<keyword evidence="2" id="KW-1003">Cell membrane</keyword>
<dbReference type="PANTHER" id="PTHR30250:SF11">
    <property type="entry name" value="O-ANTIGEN TRANSPORTER-RELATED"/>
    <property type="match status" value="1"/>
</dbReference>
<dbReference type="AlphaFoldDB" id="A0A832I034"/>
<feature type="transmembrane region" description="Helical" evidence="6">
    <location>
        <begin position="216"/>
        <end position="236"/>
    </location>
</feature>
<feature type="transmembrane region" description="Helical" evidence="6">
    <location>
        <begin position="88"/>
        <end position="110"/>
    </location>
</feature>
<feature type="transmembrane region" description="Helical" evidence="6">
    <location>
        <begin position="48"/>
        <end position="67"/>
    </location>
</feature>
<evidence type="ECO:0000256" key="1">
    <source>
        <dbReference type="ARBA" id="ARBA00004651"/>
    </source>
</evidence>
<accession>A0A832I034</accession>
<dbReference type="GO" id="GO:0005886">
    <property type="term" value="C:plasma membrane"/>
    <property type="evidence" value="ECO:0007669"/>
    <property type="project" value="UniProtKB-SubCell"/>
</dbReference>
<comment type="caution">
    <text evidence="7">The sequence shown here is derived from an EMBL/GenBank/DDBJ whole genome shotgun (WGS) entry which is preliminary data.</text>
</comment>
<dbReference type="Pfam" id="PF01943">
    <property type="entry name" value="Polysacc_synt"/>
    <property type="match status" value="1"/>
</dbReference>
<evidence type="ECO:0000256" key="4">
    <source>
        <dbReference type="ARBA" id="ARBA00022989"/>
    </source>
</evidence>
<feature type="transmembrane region" description="Helical" evidence="6">
    <location>
        <begin position="12"/>
        <end position="33"/>
    </location>
</feature>
<feature type="transmembrane region" description="Helical" evidence="6">
    <location>
        <begin position="385"/>
        <end position="407"/>
    </location>
</feature>
<dbReference type="InterPro" id="IPR002797">
    <property type="entry name" value="Polysacc_synth"/>
</dbReference>
<feature type="transmembrane region" description="Helical" evidence="6">
    <location>
        <begin position="325"/>
        <end position="348"/>
    </location>
</feature>
<feature type="transmembrane region" description="Helical" evidence="6">
    <location>
        <begin position="122"/>
        <end position="140"/>
    </location>
</feature>
<feature type="transmembrane region" description="Helical" evidence="6">
    <location>
        <begin position="445"/>
        <end position="465"/>
    </location>
</feature>
<keyword evidence="3 6" id="KW-0812">Transmembrane</keyword>
<feature type="transmembrane region" description="Helical" evidence="6">
    <location>
        <begin position="152"/>
        <end position="174"/>
    </location>
</feature>
<gene>
    <name evidence="7" type="ORF">ENR23_02125</name>
</gene>
<feature type="transmembrane region" description="Helical" evidence="6">
    <location>
        <begin position="186"/>
        <end position="204"/>
    </location>
</feature>
<evidence type="ECO:0000256" key="3">
    <source>
        <dbReference type="ARBA" id="ARBA00022692"/>
    </source>
</evidence>
<evidence type="ECO:0000256" key="6">
    <source>
        <dbReference type="SAM" id="Phobius"/>
    </source>
</evidence>
<feature type="transmembrane region" description="Helical" evidence="6">
    <location>
        <begin position="256"/>
        <end position="278"/>
    </location>
</feature>
<keyword evidence="4 6" id="KW-1133">Transmembrane helix</keyword>
<evidence type="ECO:0000256" key="2">
    <source>
        <dbReference type="ARBA" id="ARBA00022475"/>
    </source>
</evidence>
<sequence length="478" mass="48491">MREALRRLGGESLVYGLGAVGGRAVQLLLVPVLTRALRPDVFGVGELVVAYAQTALLVLVFGMDGALARFFHYEPDREARVRMASTSFAFRVVSGLAAAAALAAFAGPLAGALVGGEAYAKYLRIGAATLPATLVVLYANDVLRVTFQPWKFILLNLVQTALVGGLSILFVVGMGQGVAGMLYGRLGGDAASAVLGLALVRRYVRPHFDRATLARMLHYGAPTVPAAFAFGAIGAMDRFFLQRARSLEEVGVYAVAVKFFAVASMGVSAFAMAYGPFAFARAADPQAPRLFARVFGAYVAAGSLGALALGLFAPEALAVLVPEAYRAAAGPATALAFAAVALGAYTAASVGVGIALRTPLLVWCAAAAAAASLVANAALVPRFGAAGAAAATLAGYVVAAVATYAVAQRVHPLPYRGARMAALFAVALALALAVGRVAPAGAAGAGLKLAAVASFAALCAGSGIWRERGAVAPPSPPA</sequence>
<reference evidence="7" key="1">
    <citation type="journal article" date="2020" name="mSystems">
        <title>Genome- and Community-Level Interaction Insights into Carbon Utilization and Element Cycling Functions of Hydrothermarchaeota in Hydrothermal Sediment.</title>
        <authorList>
            <person name="Zhou Z."/>
            <person name="Liu Y."/>
            <person name="Xu W."/>
            <person name="Pan J."/>
            <person name="Luo Z.H."/>
            <person name="Li M."/>
        </authorList>
    </citation>
    <scope>NUCLEOTIDE SEQUENCE [LARGE SCALE GENOMIC DNA]</scope>
    <source>
        <strain evidence="7">SpSt-381</strain>
    </source>
</reference>
<evidence type="ECO:0000256" key="5">
    <source>
        <dbReference type="ARBA" id="ARBA00023136"/>
    </source>
</evidence>
<evidence type="ECO:0000313" key="7">
    <source>
        <dbReference type="EMBL" id="HGZ42219.1"/>
    </source>
</evidence>
<comment type="subcellular location">
    <subcellularLocation>
        <location evidence="1">Cell membrane</location>
        <topology evidence="1">Multi-pass membrane protein</topology>
    </subcellularLocation>
</comment>
<dbReference type="EMBL" id="DSQF01000003">
    <property type="protein sequence ID" value="HGZ42219.1"/>
    <property type="molecule type" value="Genomic_DNA"/>
</dbReference>
<feature type="transmembrane region" description="Helical" evidence="6">
    <location>
        <begin position="290"/>
        <end position="313"/>
    </location>
</feature>
<proteinExistence type="predicted"/>
<organism evidence="7">
    <name type="scientific">Eiseniibacteriota bacterium</name>
    <dbReference type="NCBI Taxonomy" id="2212470"/>
    <lineage>
        <taxon>Bacteria</taxon>
        <taxon>Candidatus Eiseniibacteriota</taxon>
    </lineage>
</organism>
<dbReference type="InterPro" id="IPR050833">
    <property type="entry name" value="Poly_Biosynth_Transport"/>
</dbReference>
<protein>
    <recommendedName>
        <fullName evidence="8">Polysaccharide biosynthesis protein C-terminal domain-containing protein</fullName>
    </recommendedName>
</protein>
<evidence type="ECO:0008006" key="8">
    <source>
        <dbReference type="Google" id="ProtNLM"/>
    </source>
</evidence>
<feature type="transmembrane region" description="Helical" evidence="6">
    <location>
        <begin position="419"/>
        <end position="439"/>
    </location>
</feature>
<feature type="transmembrane region" description="Helical" evidence="6">
    <location>
        <begin position="360"/>
        <end position="379"/>
    </location>
</feature>
<dbReference type="PANTHER" id="PTHR30250">
    <property type="entry name" value="PST FAMILY PREDICTED COLANIC ACID TRANSPORTER"/>
    <property type="match status" value="1"/>
</dbReference>
<keyword evidence="5 6" id="KW-0472">Membrane</keyword>
<name>A0A832I034_UNCEI</name>